<keyword evidence="2" id="KW-0378">Hydrolase</keyword>
<evidence type="ECO:0000313" key="3">
    <source>
        <dbReference type="Proteomes" id="UP001602245"/>
    </source>
</evidence>
<dbReference type="Proteomes" id="UP001602245">
    <property type="component" value="Unassembled WGS sequence"/>
</dbReference>
<evidence type="ECO:0000313" key="2">
    <source>
        <dbReference type="EMBL" id="MFF5294192.1"/>
    </source>
</evidence>
<feature type="region of interest" description="Disordered" evidence="1">
    <location>
        <begin position="441"/>
        <end position="473"/>
    </location>
</feature>
<sequence length="654" mass="72224">MVTTRPRVVLLPGTLGSVLIDTSLTAEQAKKLCRRHLGSREWAFRAAGVNPCDQRPEALWGTVGMVHWLYAADDWQRRITSGNGRDVPGAVRVDGLLDIDVRIGRKRVEVRPYAALLSALRLAGADVLVVPYDWRLSNRQSAHRLQRMILDKWFGGRYVAPGSTVPEAQRITFIGHSMGGLVARFFLESAHLGRAVARQLITIGTPHLGAPEAYLHLIGRTLPFPENPFYREVSEAQAQFLPAKTQTAVLRFMSSAFELLPVYDFVTARGAKEPFAQTYQGQVHAPTNRTAMQVIGELRQGLTEERRLDEWLRKYGIDYHLVAGTGFPTVLGYDRITDKIITGYAGDGTVPLTSAHPPGGTDRLHVHTLKPGGLGHQRLCQRADVVAYCLKQLPGGRPVRVAAAPPASTDELVAVSRQIMRSMAAHRGVVLSVTKLASRDGKPLIDTTTEPSPGTPRRRLKNPPKHLSSPEIHEVTGPGGRIFRYVWMLSNERAAFPVGGMLFVPDPASRELDLVTFNVGQLETNNRARCGNAHHAETQAERWVREQPLPWRIRLDCVHIANRSRRTTLKGYSPCNPCCVDLAGLLTDLRREQGGRRLDARISWCTPYQGNRICGHPTDAVNVRRLEAAGWTLSSTCTTAVPSAQRTPVLAGKP</sequence>
<reference evidence="2 3" key="1">
    <citation type="submission" date="2024-10" db="EMBL/GenBank/DDBJ databases">
        <title>The Natural Products Discovery Center: Release of the First 8490 Sequenced Strains for Exploring Actinobacteria Biosynthetic Diversity.</title>
        <authorList>
            <person name="Kalkreuter E."/>
            <person name="Kautsar S.A."/>
            <person name="Yang D."/>
            <person name="Bader C.D."/>
            <person name="Teijaro C.N."/>
            <person name="Fluegel L."/>
            <person name="Davis C.M."/>
            <person name="Simpson J.R."/>
            <person name="Lauterbach L."/>
            <person name="Steele A.D."/>
            <person name="Gui C."/>
            <person name="Meng S."/>
            <person name="Li G."/>
            <person name="Viehrig K."/>
            <person name="Ye F."/>
            <person name="Su P."/>
            <person name="Kiefer A.F."/>
            <person name="Nichols A."/>
            <person name="Cepeda A.J."/>
            <person name="Yan W."/>
            <person name="Fan B."/>
            <person name="Jiang Y."/>
            <person name="Adhikari A."/>
            <person name="Zheng C.-J."/>
            <person name="Schuster L."/>
            <person name="Cowan T.M."/>
            <person name="Smanski M.J."/>
            <person name="Chevrette M.G."/>
            <person name="De Carvalho L.P.S."/>
            <person name="Shen B."/>
        </authorList>
    </citation>
    <scope>NUCLEOTIDE SEQUENCE [LARGE SCALE GENOMIC DNA]</scope>
    <source>
        <strain evidence="2 3">NPDC000087</strain>
    </source>
</reference>
<dbReference type="GO" id="GO:0016787">
    <property type="term" value="F:hydrolase activity"/>
    <property type="evidence" value="ECO:0007669"/>
    <property type="project" value="UniProtKB-KW"/>
</dbReference>
<dbReference type="InterPro" id="IPR029058">
    <property type="entry name" value="AB_hydrolase_fold"/>
</dbReference>
<dbReference type="Gene3D" id="3.40.50.1820">
    <property type="entry name" value="alpha/beta hydrolase"/>
    <property type="match status" value="1"/>
</dbReference>
<dbReference type="EMBL" id="JBIAZU010000006">
    <property type="protein sequence ID" value="MFF5294192.1"/>
    <property type="molecule type" value="Genomic_DNA"/>
</dbReference>
<dbReference type="InterPro" id="IPR003386">
    <property type="entry name" value="LACT/PDAT_acylTrfase"/>
</dbReference>
<comment type="caution">
    <text evidence="2">The sequence shown here is derived from an EMBL/GenBank/DDBJ whole genome shotgun (WGS) entry which is preliminary data.</text>
</comment>
<dbReference type="RefSeq" id="WP_026206415.1">
    <property type="nucleotide sequence ID" value="NZ_JBIAZU010000006.1"/>
</dbReference>
<dbReference type="PANTHER" id="PTHR11440">
    <property type="entry name" value="LECITHIN-CHOLESTEROL ACYLTRANSFERASE-RELATED"/>
    <property type="match status" value="1"/>
</dbReference>
<proteinExistence type="predicted"/>
<keyword evidence="3" id="KW-1185">Reference proteome</keyword>
<gene>
    <name evidence="2" type="ORF">ACFY35_32555</name>
</gene>
<accession>A0ABW6WLM7</accession>
<evidence type="ECO:0000256" key="1">
    <source>
        <dbReference type="SAM" id="MobiDB-lite"/>
    </source>
</evidence>
<dbReference type="Pfam" id="PF02450">
    <property type="entry name" value="LCAT"/>
    <property type="match status" value="1"/>
</dbReference>
<dbReference type="SUPFAM" id="SSF53474">
    <property type="entry name" value="alpha/beta-Hydrolases"/>
    <property type="match status" value="1"/>
</dbReference>
<protein>
    <submittedName>
        <fullName evidence="2">Lipase family alpha/beta hydrolase</fullName>
    </submittedName>
</protein>
<organism evidence="2 3">
    <name type="scientific">Paractinoplanes globisporus</name>
    <dbReference type="NCBI Taxonomy" id="113565"/>
    <lineage>
        <taxon>Bacteria</taxon>
        <taxon>Bacillati</taxon>
        <taxon>Actinomycetota</taxon>
        <taxon>Actinomycetes</taxon>
        <taxon>Micromonosporales</taxon>
        <taxon>Micromonosporaceae</taxon>
        <taxon>Paractinoplanes</taxon>
    </lineage>
</organism>
<name>A0ABW6WLM7_9ACTN</name>